<dbReference type="Gene3D" id="3.40.50.1950">
    <property type="entry name" value="Flavin prenyltransferase-like"/>
    <property type="match status" value="1"/>
</dbReference>
<comment type="catalytic activity">
    <reaction evidence="5">
        <text>dimethylallyl phosphate + FMNH2 = prenylated FMNH2 + phosphate</text>
        <dbReference type="Rhea" id="RHEA:37743"/>
        <dbReference type="ChEBI" id="CHEBI:43474"/>
        <dbReference type="ChEBI" id="CHEBI:57618"/>
        <dbReference type="ChEBI" id="CHEBI:87467"/>
        <dbReference type="ChEBI" id="CHEBI:88052"/>
        <dbReference type="EC" id="2.5.1.129"/>
    </reaction>
</comment>
<comment type="caution">
    <text evidence="5">Lacks conserved residue(s) required for the propagation of feature annotation.</text>
</comment>
<keyword evidence="4 5" id="KW-0808">Transferase</keyword>
<dbReference type="GO" id="GO:0106141">
    <property type="term" value="F:flavin prenyltransferase activity"/>
    <property type="evidence" value="ECO:0007669"/>
    <property type="project" value="UniProtKB-EC"/>
</dbReference>
<dbReference type="NCBIfam" id="NF004685">
    <property type="entry name" value="PRK06029.1"/>
    <property type="match status" value="1"/>
</dbReference>
<feature type="binding site" evidence="5">
    <location>
        <position position="40"/>
    </location>
    <ligand>
        <name>FMN</name>
        <dbReference type="ChEBI" id="CHEBI:58210"/>
    </ligand>
</feature>
<dbReference type="EMBL" id="MWQY01000004">
    <property type="protein sequence ID" value="ORC36905.1"/>
    <property type="molecule type" value="Genomic_DNA"/>
</dbReference>
<sequence>MAERGLPVVVAITGASGAVYGLRLVQLLMEQGIPLYLLLSRNGEDVILQETGRSRDEWLREFRAVGSLETPEITDYFSPIASGSFLTRGMVAAPCSMGALGRIASGTSDSLVERAADVSLKERRPLILLTRETPLSGIHLENMLKVTRAGGIIMPPVPAFYTQPKSIDELVDQSLYRVLDLLGLPSSRARRWNSGQES</sequence>
<dbReference type="STRING" id="1963862.B4O97_04580"/>
<keyword evidence="8" id="KW-1185">Reference proteome</keyword>
<evidence type="ECO:0000313" key="8">
    <source>
        <dbReference type="Proteomes" id="UP000192343"/>
    </source>
</evidence>
<keyword evidence="2 5" id="KW-0285">Flavoprotein</keyword>
<evidence type="ECO:0000313" key="7">
    <source>
        <dbReference type="EMBL" id="ORC36905.1"/>
    </source>
</evidence>
<feature type="domain" description="Flavoprotein" evidence="6">
    <location>
        <begin position="8"/>
        <end position="173"/>
    </location>
</feature>
<dbReference type="OrthoDB" id="9781577at2"/>
<evidence type="ECO:0000256" key="1">
    <source>
        <dbReference type="ARBA" id="ARBA00022602"/>
    </source>
</evidence>
<organism evidence="7 8">
    <name type="scientific">Marispirochaeta aestuarii</name>
    <dbReference type="NCBI Taxonomy" id="1963862"/>
    <lineage>
        <taxon>Bacteria</taxon>
        <taxon>Pseudomonadati</taxon>
        <taxon>Spirochaetota</taxon>
        <taxon>Spirochaetia</taxon>
        <taxon>Spirochaetales</taxon>
        <taxon>Spirochaetaceae</taxon>
        <taxon>Marispirochaeta</taxon>
    </lineage>
</organism>
<feature type="binding site" evidence="5">
    <location>
        <begin position="14"/>
        <end position="16"/>
    </location>
    <ligand>
        <name>FMN</name>
        <dbReference type="ChEBI" id="CHEBI:58210"/>
    </ligand>
</feature>
<evidence type="ECO:0000256" key="2">
    <source>
        <dbReference type="ARBA" id="ARBA00022630"/>
    </source>
</evidence>
<dbReference type="GO" id="GO:0016831">
    <property type="term" value="F:carboxy-lyase activity"/>
    <property type="evidence" value="ECO:0007669"/>
    <property type="project" value="TreeGrafter"/>
</dbReference>
<dbReference type="SUPFAM" id="SSF52507">
    <property type="entry name" value="Homo-oligomeric flavin-containing Cys decarboxylases, HFCD"/>
    <property type="match status" value="1"/>
</dbReference>
<evidence type="ECO:0000256" key="5">
    <source>
        <dbReference type="HAMAP-Rule" id="MF_01984"/>
    </source>
</evidence>
<dbReference type="NCBIfam" id="TIGR00421">
    <property type="entry name" value="ubiX_pad"/>
    <property type="match status" value="1"/>
</dbReference>
<feature type="binding site" evidence="5">
    <location>
        <position position="161"/>
    </location>
    <ligand>
        <name>dimethylallyl phosphate</name>
        <dbReference type="ChEBI" id="CHEBI:88052"/>
    </ligand>
</feature>
<dbReference type="Pfam" id="PF02441">
    <property type="entry name" value="Flavoprotein"/>
    <property type="match status" value="1"/>
</dbReference>
<dbReference type="InterPro" id="IPR004507">
    <property type="entry name" value="UbiX-like"/>
</dbReference>
<feature type="binding site" evidence="5">
    <location>
        <position position="131"/>
    </location>
    <ligand>
        <name>FMN</name>
        <dbReference type="ChEBI" id="CHEBI:58210"/>
    </ligand>
</feature>
<dbReference type="InterPro" id="IPR003382">
    <property type="entry name" value="Flavoprotein"/>
</dbReference>
<proteinExistence type="inferred from homology"/>
<dbReference type="HAMAP" id="MF_01984">
    <property type="entry name" value="ubiX_pad"/>
    <property type="match status" value="1"/>
</dbReference>
<evidence type="ECO:0000256" key="4">
    <source>
        <dbReference type="ARBA" id="ARBA00022679"/>
    </source>
</evidence>
<evidence type="ECO:0000256" key="3">
    <source>
        <dbReference type="ARBA" id="ARBA00022643"/>
    </source>
</evidence>
<dbReference type="Proteomes" id="UP000192343">
    <property type="component" value="Unassembled WGS sequence"/>
</dbReference>
<comment type="similarity">
    <text evidence="5">Belongs to the UbiX/PAD1 family.</text>
</comment>
<protein>
    <recommendedName>
        <fullName evidence="5">Flavin prenyltransferase UbiX</fullName>
        <ecNumber evidence="5">2.5.1.129</ecNumber>
    </recommendedName>
</protein>
<dbReference type="AlphaFoldDB" id="A0A1Y1S0L3"/>
<comment type="function">
    <text evidence="5">Flavin prenyltransferase that catalyzes the synthesis of the prenylated FMN cofactor (prenyl-FMN) for 4-hydroxy-3-polyprenylbenzoic acid decarboxylase UbiD. The prenyltransferase is metal-independent and links a dimethylallyl moiety from dimethylallyl monophosphate (DMAP) to the flavin N5 and C6 atoms of FMN.</text>
</comment>
<dbReference type="EC" id="2.5.1.129" evidence="5"/>
<keyword evidence="1 5" id="KW-0637">Prenyltransferase</keyword>
<feature type="binding site" evidence="5">
    <location>
        <position position="177"/>
    </location>
    <ligand>
        <name>dimethylallyl phosphate</name>
        <dbReference type="ChEBI" id="CHEBI:88052"/>
    </ligand>
</feature>
<dbReference type="InterPro" id="IPR036551">
    <property type="entry name" value="Flavin_trans-like"/>
</dbReference>
<evidence type="ECO:0000259" key="6">
    <source>
        <dbReference type="Pfam" id="PF02441"/>
    </source>
</evidence>
<comment type="caution">
    <text evidence="7">The sequence shown here is derived from an EMBL/GenBank/DDBJ whole genome shotgun (WGS) entry which is preliminary data.</text>
</comment>
<gene>
    <name evidence="5" type="primary">ubiX</name>
    <name evidence="7" type="ORF">B4O97_04580</name>
</gene>
<accession>A0A1Y1S0L3</accession>
<keyword evidence="3 5" id="KW-0288">FMN</keyword>
<reference evidence="7 8" key="1">
    <citation type="submission" date="2017-03" db="EMBL/GenBank/DDBJ databases">
        <title>Draft Genome sequence of Marispirochaeta sp. strain JC444.</title>
        <authorList>
            <person name="Shivani Y."/>
            <person name="Subhash Y."/>
            <person name="Sasikala C."/>
            <person name="Ramana C."/>
        </authorList>
    </citation>
    <scope>NUCLEOTIDE SEQUENCE [LARGE SCALE GENOMIC DNA]</scope>
    <source>
        <strain evidence="7 8">JC444</strain>
    </source>
</reference>
<dbReference type="RefSeq" id="WP_083048756.1">
    <property type="nucleotide sequence ID" value="NZ_MWQY01000004.1"/>
</dbReference>
<dbReference type="PANTHER" id="PTHR43374:SF1">
    <property type="entry name" value="FLAVIN PRENYLTRANSFERASE PAD1, MITOCHONDRIAL"/>
    <property type="match status" value="1"/>
</dbReference>
<name>A0A1Y1S0L3_9SPIO</name>
<dbReference type="PANTHER" id="PTHR43374">
    <property type="entry name" value="FLAVIN PRENYLTRANSFERASE"/>
    <property type="match status" value="1"/>
</dbReference>